<dbReference type="AlphaFoldDB" id="A0A953HRR8"/>
<keyword evidence="2" id="KW-1185">Reference proteome</keyword>
<protein>
    <submittedName>
        <fullName evidence="1">Uncharacterized protein</fullName>
    </submittedName>
</protein>
<dbReference type="Proteomes" id="UP000753961">
    <property type="component" value="Unassembled WGS sequence"/>
</dbReference>
<accession>A0A953HRR8</accession>
<dbReference type="RefSeq" id="WP_222578225.1">
    <property type="nucleotide sequence ID" value="NZ_JAHVHU010000002.1"/>
</dbReference>
<sequence>MDKQKEKKKRHRYQYAVKIVCTAHIPGTSQTSDGLLPGVYETAVNIHNPHDKDVKIRKKVANPGHISKFLTSGIKPDGVERFVCKKIQDFGTTFIHGFEGFLVIESPHSLDVTAVYTAGASGGGVASIAVEQIKERKL</sequence>
<dbReference type="EMBL" id="JAHVHU010000002">
    <property type="protein sequence ID" value="MBY5956703.1"/>
    <property type="molecule type" value="Genomic_DNA"/>
</dbReference>
<reference evidence="1" key="1">
    <citation type="submission" date="2021-06" db="EMBL/GenBank/DDBJ databases">
        <title>44 bacteria genomes isolated from Dapeng, Shenzhen.</title>
        <authorList>
            <person name="Zheng W."/>
            <person name="Yu S."/>
            <person name="Huang Y."/>
        </authorList>
    </citation>
    <scope>NUCLEOTIDE SEQUENCE</scope>
    <source>
        <strain evidence="1">DP5N28-2</strain>
    </source>
</reference>
<proteinExistence type="predicted"/>
<name>A0A953HRR8_9BACT</name>
<comment type="caution">
    <text evidence="1">The sequence shown here is derived from an EMBL/GenBank/DDBJ whole genome shotgun (WGS) entry which is preliminary data.</text>
</comment>
<evidence type="ECO:0000313" key="2">
    <source>
        <dbReference type="Proteomes" id="UP000753961"/>
    </source>
</evidence>
<gene>
    <name evidence="1" type="ORF">KUV50_01055</name>
</gene>
<organism evidence="1 2">
    <name type="scientific">Membranihabitans marinus</name>
    <dbReference type="NCBI Taxonomy" id="1227546"/>
    <lineage>
        <taxon>Bacteria</taxon>
        <taxon>Pseudomonadati</taxon>
        <taxon>Bacteroidota</taxon>
        <taxon>Saprospiria</taxon>
        <taxon>Saprospirales</taxon>
        <taxon>Saprospiraceae</taxon>
        <taxon>Membranihabitans</taxon>
    </lineage>
</organism>
<evidence type="ECO:0000313" key="1">
    <source>
        <dbReference type="EMBL" id="MBY5956703.1"/>
    </source>
</evidence>